<dbReference type="Proteomes" id="UP001596099">
    <property type="component" value="Unassembled WGS sequence"/>
</dbReference>
<dbReference type="InterPro" id="IPR002716">
    <property type="entry name" value="PIN_dom"/>
</dbReference>
<protein>
    <submittedName>
        <fullName evidence="2">Type II toxin-antitoxin system VapC family toxin</fullName>
    </submittedName>
</protein>
<dbReference type="InterPro" id="IPR029060">
    <property type="entry name" value="PIN-like_dom_sf"/>
</dbReference>
<name>A0ABD5RTU2_9EURY</name>
<accession>A0ABD5RTU2</accession>
<reference evidence="2 3" key="1">
    <citation type="journal article" date="2019" name="Int. J. Syst. Evol. Microbiol.">
        <title>The Global Catalogue of Microorganisms (GCM) 10K type strain sequencing project: providing services to taxonomists for standard genome sequencing and annotation.</title>
        <authorList>
            <consortium name="The Broad Institute Genomics Platform"/>
            <consortium name="The Broad Institute Genome Sequencing Center for Infectious Disease"/>
            <person name="Wu L."/>
            <person name="Ma J."/>
        </authorList>
    </citation>
    <scope>NUCLEOTIDE SEQUENCE [LARGE SCALE GENOMIC DNA]</scope>
    <source>
        <strain evidence="2 3">CGMCC 1.12543</strain>
    </source>
</reference>
<dbReference type="Pfam" id="PF01850">
    <property type="entry name" value="PIN"/>
    <property type="match status" value="1"/>
</dbReference>
<dbReference type="EMBL" id="JBHSQH010000008">
    <property type="protein sequence ID" value="MFC5973867.1"/>
    <property type="molecule type" value="Genomic_DNA"/>
</dbReference>
<dbReference type="AlphaFoldDB" id="A0ABD5RTU2"/>
<gene>
    <name evidence="2" type="ORF">ACFPYI_21295</name>
</gene>
<evidence type="ECO:0000313" key="3">
    <source>
        <dbReference type="Proteomes" id="UP001596099"/>
    </source>
</evidence>
<sequence length="151" mass="16794">MSRDGATPIFVDTGAFYARADEDDAHHDEATRLFDGIRSGDVPYRPMYTSQSVLSEFATLALYKLGHSVATRALRAIRGSDSINRLPVGRPTFEAAAEQFERYDDQQISFVDHTTGVLAAERDIDHVFAFDSDFRTLGFSLVPEDIELTGE</sequence>
<comment type="caution">
    <text evidence="2">The sequence shown here is derived from an EMBL/GenBank/DDBJ whole genome shotgun (WGS) entry which is preliminary data.</text>
</comment>
<dbReference type="SUPFAM" id="SSF88723">
    <property type="entry name" value="PIN domain-like"/>
    <property type="match status" value="1"/>
</dbReference>
<dbReference type="PANTHER" id="PTHR42188">
    <property type="entry name" value="23S RRNA-SPECIFIC ENDONUCLEASE VAPC20"/>
    <property type="match status" value="1"/>
</dbReference>
<dbReference type="RefSeq" id="WP_247421785.1">
    <property type="nucleotide sequence ID" value="NZ_JALLGW010000006.1"/>
</dbReference>
<organism evidence="2 3">
    <name type="scientific">Halomarina salina</name>
    <dbReference type="NCBI Taxonomy" id="1872699"/>
    <lineage>
        <taxon>Archaea</taxon>
        <taxon>Methanobacteriati</taxon>
        <taxon>Methanobacteriota</taxon>
        <taxon>Stenosarchaea group</taxon>
        <taxon>Halobacteria</taxon>
        <taxon>Halobacteriales</taxon>
        <taxon>Natronomonadaceae</taxon>
        <taxon>Halomarina</taxon>
    </lineage>
</organism>
<evidence type="ECO:0000313" key="2">
    <source>
        <dbReference type="EMBL" id="MFC5973867.1"/>
    </source>
</evidence>
<dbReference type="PANTHER" id="PTHR42188:SF1">
    <property type="entry name" value="23S RRNA-SPECIFIC ENDONUCLEASE VAPC20"/>
    <property type="match status" value="1"/>
</dbReference>
<dbReference type="Gene3D" id="3.40.50.1010">
    <property type="entry name" value="5'-nuclease"/>
    <property type="match status" value="1"/>
</dbReference>
<keyword evidence="3" id="KW-1185">Reference proteome</keyword>
<evidence type="ECO:0000259" key="1">
    <source>
        <dbReference type="Pfam" id="PF01850"/>
    </source>
</evidence>
<feature type="domain" description="PIN" evidence="1">
    <location>
        <begin position="9"/>
        <end position="138"/>
    </location>
</feature>
<dbReference type="InterPro" id="IPR039018">
    <property type="entry name" value="VapC20-like"/>
</dbReference>
<proteinExistence type="predicted"/>